<evidence type="ECO:0000259" key="8">
    <source>
        <dbReference type="PROSITE" id="PS51736"/>
    </source>
</evidence>
<evidence type="ECO:0000256" key="5">
    <source>
        <dbReference type="ARBA" id="ARBA00023172"/>
    </source>
</evidence>
<dbReference type="EMBL" id="JAUOPJ010000013">
    <property type="protein sequence ID" value="MDO6458444.1"/>
    <property type="molecule type" value="Genomic_DNA"/>
</dbReference>
<gene>
    <name evidence="9" type="ORF">Q4494_15245</name>
</gene>
<comment type="caution">
    <text evidence="9">The sequence shown here is derived from an EMBL/GenBank/DDBJ whole genome shotgun (WGS) entry which is preliminary data.</text>
</comment>
<feature type="domain" description="Resolvase/invertase-type recombinase catalytic" evidence="8">
    <location>
        <begin position="2"/>
        <end position="135"/>
    </location>
</feature>
<evidence type="ECO:0000256" key="1">
    <source>
        <dbReference type="ARBA" id="ARBA00009913"/>
    </source>
</evidence>
<comment type="similarity">
    <text evidence="1">Belongs to the site-specific recombinase resolvase family.</text>
</comment>
<evidence type="ECO:0000313" key="10">
    <source>
        <dbReference type="Proteomes" id="UP001169823"/>
    </source>
</evidence>
<evidence type="ECO:0000256" key="7">
    <source>
        <dbReference type="PROSITE-ProRule" id="PRU10137"/>
    </source>
</evidence>
<keyword evidence="4" id="KW-0238">DNA-binding</keyword>
<dbReference type="PROSITE" id="PS00397">
    <property type="entry name" value="RECOMBINASES_1"/>
    <property type="match status" value="1"/>
</dbReference>
<dbReference type="GO" id="GO:0003677">
    <property type="term" value="F:DNA binding"/>
    <property type="evidence" value="ECO:0007669"/>
    <property type="project" value="UniProtKB-KW"/>
</dbReference>
<dbReference type="FunFam" id="3.40.50.1390:FF:000001">
    <property type="entry name" value="DNA recombinase"/>
    <property type="match status" value="1"/>
</dbReference>
<dbReference type="GO" id="GO:0000150">
    <property type="term" value="F:DNA strand exchange activity"/>
    <property type="evidence" value="ECO:0007669"/>
    <property type="project" value="UniProtKB-KW"/>
</dbReference>
<dbReference type="PROSITE" id="PS51736">
    <property type="entry name" value="RECOMBINASES_3"/>
    <property type="match status" value="1"/>
</dbReference>
<name>A0AAW7XVZ2_9RHOB</name>
<evidence type="ECO:0000256" key="2">
    <source>
        <dbReference type="ARBA" id="ARBA00022908"/>
    </source>
</evidence>
<evidence type="ECO:0000256" key="6">
    <source>
        <dbReference type="PIRSR" id="PIRSR606118-50"/>
    </source>
</evidence>
<proteinExistence type="inferred from homology"/>
<dbReference type="SUPFAM" id="SSF53041">
    <property type="entry name" value="Resolvase-like"/>
    <property type="match status" value="1"/>
</dbReference>
<organism evidence="9 10">
    <name type="scientific">Celeribacter halophilus</name>
    <dbReference type="NCBI Taxonomy" id="576117"/>
    <lineage>
        <taxon>Bacteria</taxon>
        <taxon>Pseudomonadati</taxon>
        <taxon>Pseudomonadota</taxon>
        <taxon>Alphaproteobacteria</taxon>
        <taxon>Rhodobacterales</taxon>
        <taxon>Roseobacteraceae</taxon>
        <taxon>Celeribacter</taxon>
    </lineage>
</organism>
<evidence type="ECO:0000256" key="3">
    <source>
        <dbReference type="ARBA" id="ARBA00023100"/>
    </source>
</evidence>
<evidence type="ECO:0000256" key="4">
    <source>
        <dbReference type="ARBA" id="ARBA00023125"/>
    </source>
</evidence>
<dbReference type="SMART" id="SM00857">
    <property type="entry name" value="Resolvase"/>
    <property type="match status" value="1"/>
</dbReference>
<dbReference type="Pfam" id="PF00239">
    <property type="entry name" value="Resolvase"/>
    <property type="match status" value="1"/>
</dbReference>
<dbReference type="Gene3D" id="3.40.50.1390">
    <property type="entry name" value="Resolvase, N-terminal catalytic domain"/>
    <property type="match status" value="1"/>
</dbReference>
<keyword evidence="2" id="KW-0229">DNA integration</keyword>
<dbReference type="PROSITE" id="PS00398">
    <property type="entry name" value="RECOMBINASES_2"/>
    <property type="match status" value="1"/>
</dbReference>
<dbReference type="CDD" id="cd03768">
    <property type="entry name" value="SR_ResInv"/>
    <property type="match status" value="1"/>
</dbReference>
<dbReference type="RefSeq" id="WP_303494948.1">
    <property type="nucleotide sequence ID" value="NZ_JAUOPJ010000013.1"/>
</dbReference>
<reference evidence="9" key="1">
    <citation type="submission" date="2023-07" db="EMBL/GenBank/DDBJ databases">
        <title>Genome content predicts the carbon catabolic preferences of heterotrophic bacteria.</title>
        <authorList>
            <person name="Gralka M."/>
        </authorList>
    </citation>
    <scope>NUCLEOTIDE SEQUENCE</scope>
    <source>
        <strain evidence="9">I2M02</strain>
    </source>
</reference>
<dbReference type="InterPro" id="IPR006119">
    <property type="entry name" value="Resolv_N"/>
</dbReference>
<dbReference type="InterPro" id="IPR036162">
    <property type="entry name" value="Resolvase-like_N_sf"/>
</dbReference>
<protein>
    <submittedName>
        <fullName evidence="9">Recombinase family protein</fullName>
    </submittedName>
</protein>
<dbReference type="GO" id="GO:0015074">
    <property type="term" value="P:DNA integration"/>
    <property type="evidence" value="ECO:0007669"/>
    <property type="project" value="UniProtKB-KW"/>
</dbReference>
<feature type="active site" description="O-(5'-phospho-DNA)-serine intermediate" evidence="6 7">
    <location>
        <position position="10"/>
    </location>
</feature>
<keyword evidence="3" id="KW-0230">DNA invertase</keyword>
<dbReference type="AlphaFoldDB" id="A0AAW7XVZ2"/>
<dbReference type="InterPro" id="IPR050639">
    <property type="entry name" value="SSR_resolvase"/>
</dbReference>
<dbReference type="Proteomes" id="UP001169823">
    <property type="component" value="Unassembled WGS sequence"/>
</dbReference>
<dbReference type="PANTHER" id="PTHR30461">
    <property type="entry name" value="DNA-INVERTASE FROM LAMBDOID PROPHAGE"/>
    <property type="match status" value="1"/>
</dbReference>
<dbReference type="InterPro" id="IPR006118">
    <property type="entry name" value="Recombinase_CS"/>
</dbReference>
<dbReference type="PANTHER" id="PTHR30461:SF2">
    <property type="entry name" value="SERINE RECOMBINASE PINE-RELATED"/>
    <property type="match status" value="1"/>
</dbReference>
<accession>A0AAW7XVZ2</accession>
<evidence type="ECO:0000313" key="9">
    <source>
        <dbReference type="EMBL" id="MDO6458444.1"/>
    </source>
</evidence>
<keyword evidence="5" id="KW-0233">DNA recombination</keyword>
<sequence length="299" mass="32781">MAMIGYARVSTVGQTLEGQVAALNEAGANYVVEETGSGGDRDRPALRKLLQRIKRGDVLLVVRIDRLARSVAHLLEVIEDLEAKGAGFRSLGDPVDTTTAQGKFTLQILGAVAELERALIRERTIAGLETARRAGRVGGNPKLKARDPEALKAVARARDDHFFDEINAKADEWLAAVRRMRPDKSWQAVADTINRQHPAPSQPWSPDRVKRAARRFVKDGMLDAAVMSRAPKAQPSDRLAAIVAAMVKANPKITLREIARALEQMRERSPSGATQWSVSSVKMLKDRAVRMGLVGETNR</sequence>